<reference evidence="3 4" key="1">
    <citation type="submission" date="2015-07" db="EMBL/GenBank/DDBJ databases">
        <title>Draft genome of Bellilinea caldifistulae DSM 17877.</title>
        <authorList>
            <person name="Hemp J."/>
            <person name="Ward L.M."/>
            <person name="Pace L.A."/>
            <person name="Fischer W.W."/>
        </authorList>
    </citation>
    <scope>NUCLEOTIDE SEQUENCE [LARGE SCALE GENOMIC DNA]</scope>
    <source>
        <strain evidence="3 4">GOMI-1</strain>
    </source>
</reference>
<dbReference type="GO" id="GO:0004776">
    <property type="term" value="F:succinate-CoA ligase (GDP-forming) activity"/>
    <property type="evidence" value="ECO:0007669"/>
    <property type="project" value="TreeGrafter"/>
</dbReference>
<dbReference type="STRING" id="360411.AC812_11130"/>
<dbReference type="GO" id="GO:0005829">
    <property type="term" value="C:cytosol"/>
    <property type="evidence" value="ECO:0007669"/>
    <property type="project" value="TreeGrafter"/>
</dbReference>
<dbReference type="NCBIfam" id="NF004760">
    <property type="entry name" value="PRK06091.1"/>
    <property type="match status" value="1"/>
</dbReference>
<dbReference type="Gene3D" id="3.40.50.720">
    <property type="entry name" value="NAD(P)-binding Rossmann-like Domain"/>
    <property type="match status" value="1"/>
</dbReference>
<feature type="domain" description="ATP-citrate synthase/succinyl-CoA ligase C-terminal" evidence="1">
    <location>
        <begin position="338"/>
        <end position="501"/>
    </location>
</feature>
<protein>
    <recommendedName>
        <fullName evidence="5">Acyl-CoA synthetase FdrA</fullName>
    </recommendedName>
</protein>
<evidence type="ECO:0000259" key="2">
    <source>
        <dbReference type="Pfam" id="PF02629"/>
    </source>
</evidence>
<organism evidence="3 4">
    <name type="scientific">Bellilinea caldifistulae</name>
    <dbReference type="NCBI Taxonomy" id="360411"/>
    <lineage>
        <taxon>Bacteria</taxon>
        <taxon>Bacillati</taxon>
        <taxon>Chloroflexota</taxon>
        <taxon>Anaerolineae</taxon>
        <taxon>Anaerolineales</taxon>
        <taxon>Anaerolineaceae</taxon>
        <taxon>Bellilinea</taxon>
    </lineage>
</organism>
<evidence type="ECO:0000313" key="4">
    <source>
        <dbReference type="Proteomes" id="UP000050514"/>
    </source>
</evidence>
<gene>
    <name evidence="3" type="ORF">AC812_11130</name>
</gene>
<dbReference type="PANTHER" id="PTHR11117">
    <property type="entry name" value="SUCCINYL-COA LIGASE SUBUNIT ALPHA"/>
    <property type="match status" value="1"/>
</dbReference>
<dbReference type="InterPro" id="IPR003781">
    <property type="entry name" value="CoA-bd"/>
</dbReference>
<dbReference type="InterPro" id="IPR016102">
    <property type="entry name" value="Succinyl-CoA_synth-like"/>
</dbReference>
<dbReference type="Pfam" id="PF02629">
    <property type="entry name" value="CoA_binding"/>
    <property type="match status" value="1"/>
</dbReference>
<dbReference type="GO" id="GO:0006099">
    <property type="term" value="P:tricarboxylic acid cycle"/>
    <property type="evidence" value="ECO:0007669"/>
    <property type="project" value="TreeGrafter"/>
</dbReference>
<proteinExistence type="predicted"/>
<name>A0A0P6XH07_9CHLR</name>
<feature type="domain" description="CoA-binding" evidence="2">
    <location>
        <begin position="191"/>
        <end position="281"/>
    </location>
</feature>
<dbReference type="PANTHER" id="PTHR11117:SF24">
    <property type="entry name" value="PROTEIN FDRA"/>
    <property type="match status" value="1"/>
</dbReference>
<dbReference type="Proteomes" id="UP000050514">
    <property type="component" value="Unassembled WGS sequence"/>
</dbReference>
<evidence type="ECO:0000259" key="1">
    <source>
        <dbReference type="Pfam" id="PF00549"/>
    </source>
</evidence>
<dbReference type="SUPFAM" id="SSF52210">
    <property type="entry name" value="Succinyl-CoA synthetase domains"/>
    <property type="match status" value="2"/>
</dbReference>
<accession>A0A0P6XH07</accession>
<dbReference type="Pfam" id="PF00549">
    <property type="entry name" value="Ligase_CoA"/>
    <property type="match status" value="1"/>
</dbReference>
<dbReference type="Gene3D" id="3.40.50.261">
    <property type="entry name" value="Succinyl-CoA synthetase domains"/>
    <property type="match status" value="2"/>
</dbReference>
<comment type="caution">
    <text evidence="3">The sequence shown here is derived from an EMBL/GenBank/DDBJ whole genome shotgun (WGS) entry which is preliminary data.</text>
</comment>
<sequence length="578" mass="62126">MIKAEIRSGVYYDSAVLMQLQRSLADLPGVEDAGVIMGTPTNKELLVRVNLVTTEVEQAKENDLVIVVRAGDERAASDALQRVDELLSARKSSIQQDYRPRSLEGAQSMMPDANWVLISVAGRYAAGVAREALRLNKHVFLFSDNVPVEEEISLKAEAAQKGLLVMGPDCGTAMINGIGLGFANKVRRGPIGVVAAAGTGLQQVASRIDQLGGGMTFGIGTGGRDLSEKVGGVTFLMGLDALSRDPDTKVIVLVSKPPSPKVADQVLRVARKAGKPVVVNFIGRTPISRRVGNLFFASGLDDAAALAVELAKSPPVLEVEPDLKLERFAPGQKYLRGLFSGGTLAYEAQHLLTEYVPKVYANAPINKENKLKDSLVSVEHTIVDLGEDEFTVGRLHPMMDNDLRIRRLMEEANDPEVAVILMDVVIGFGSHPDPASELGPAIAEAKAKAKAEKAGRYLEVVVVCTGTEEDPQKLSHQIRQLKQGGAWVETSNEAAVRYAGQIIQALNQPLDEAQSSAAPVDLEILKKPVKAFNVGLESFAENLTAQETPVIQVDWRPPAGGNEKLASILERMKKLSAS</sequence>
<dbReference type="InterPro" id="IPR005811">
    <property type="entry name" value="SUCC_ACL_C"/>
</dbReference>
<dbReference type="EMBL" id="LGHJ01000017">
    <property type="protein sequence ID" value="KPL74621.1"/>
    <property type="molecule type" value="Genomic_DNA"/>
</dbReference>
<keyword evidence="4" id="KW-1185">Reference proteome</keyword>
<dbReference type="AlphaFoldDB" id="A0A0P6XH07"/>
<evidence type="ECO:0000313" key="3">
    <source>
        <dbReference type="EMBL" id="KPL74621.1"/>
    </source>
</evidence>
<dbReference type="GO" id="GO:0004775">
    <property type="term" value="F:succinate-CoA ligase (ADP-forming) activity"/>
    <property type="evidence" value="ECO:0007669"/>
    <property type="project" value="TreeGrafter"/>
</dbReference>
<dbReference type="GO" id="GO:0009361">
    <property type="term" value="C:succinate-CoA ligase complex (ADP-forming)"/>
    <property type="evidence" value="ECO:0007669"/>
    <property type="project" value="TreeGrafter"/>
</dbReference>
<evidence type="ECO:0008006" key="5">
    <source>
        <dbReference type="Google" id="ProtNLM"/>
    </source>
</evidence>
<dbReference type="PATRIC" id="fig|360411.5.peg.2045"/>